<dbReference type="AlphaFoldDB" id="A0A060RAR6"/>
<accession>A0A060RAR6</accession>
<evidence type="ECO:0000313" key="2">
    <source>
        <dbReference type="Proteomes" id="UP000027616"/>
    </source>
</evidence>
<name>A0A060RAR6_9BACT</name>
<proteinExistence type="predicted"/>
<dbReference type="STRING" id="1433126.BN938_2627"/>
<dbReference type="HOGENOM" id="CLU_048266_3_2_10"/>
<dbReference type="eggNOG" id="COG3943">
    <property type="taxonomic scope" value="Bacteria"/>
</dbReference>
<dbReference type="KEGG" id="rbc:BN938_2627"/>
<dbReference type="OrthoDB" id="1036309at2"/>
<dbReference type="Proteomes" id="UP000027616">
    <property type="component" value="Chromosome I"/>
</dbReference>
<gene>
    <name evidence="1" type="ORF">BN938_2627</name>
</gene>
<sequence>MKRDMVKISDNGTVIVPANVQMRDFEIAELFGVMVPKVKGKIKTLLKNRHFNGCTYNMVSGSSLISDFFDLEMVVAVAFSVDSHRADIFRKWIMRKMMQSNMQPIYIGVNELKAKDNFCN</sequence>
<organism evidence="1 2">
    <name type="scientific">Mucinivorans hirudinis</name>
    <dbReference type="NCBI Taxonomy" id="1433126"/>
    <lineage>
        <taxon>Bacteria</taxon>
        <taxon>Pseudomonadati</taxon>
        <taxon>Bacteroidota</taxon>
        <taxon>Bacteroidia</taxon>
        <taxon>Bacteroidales</taxon>
        <taxon>Rikenellaceae</taxon>
        <taxon>Mucinivorans</taxon>
    </lineage>
</organism>
<keyword evidence="2" id="KW-1185">Reference proteome</keyword>
<dbReference type="EMBL" id="HG934468">
    <property type="protein sequence ID" value="CDN32697.1"/>
    <property type="molecule type" value="Genomic_DNA"/>
</dbReference>
<protein>
    <submittedName>
        <fullName evidence="1">Uncharacterized protein</fullName>
    </submittedName>
</protein>
<evidence type="ECO:0000313" key="1">
    <source>
        <dbReference type="EMBL" id="CDN32697.1"/>
    </source>
</evidence>
<reference evidence="1 2" key="1">
    <citation type="journal article" date="2015" name="Genome Announc.">
        <title>Complete Genome Sequence of the Novel Leech Symbiont Mucinivorans hirudinis M3T.</title>
        <authorList>
            <person name="Nelson M.C."/>
            <person name="Bomar L."/>
            <person name="Graf J."/>
        </authorList>
    </citation>
    <scope>NUCLEOTIDE SEQUENCE [LARGE SCALE GENOMIC DNA]</scope>
    <source>
        <strain evidence="2">M3</strain>
    </source>
</reference>